<evidence type="ECO:0000256" key="1">
    <source>
        <dbReference type="ARBA" id="ARBA00004377"/>
    </source>
</evidence>
<accession>A0A1G7XAN9</accession>
<evidence type="ECO:0000256" key="5">
    <source>
        <dbReference type="ARBA" id="ARBA00022519"/>
    </source>
</evidence>
<evidence type="ECO:0000256" key="3">
    <source>
        <dbReference type="ARBA" id="ARBA00022448"/>
    </source>
</evidence>
<evidence type="ECO:0000313" key="14">
    <source>
        <dbReference type="Proteomes" id="UP000199399"/>
    </source>
</evidence>
<keyword evidence="5 9" id="KW-0997">Cell inner membrane</keyword>
<organism evidence="13 14">
    <name type="scientific">Sulfitobacter delicatus</name>
    <dbReference type="NCBI Taxonomy" id="218672"/>
    <lineage>
        <taxon>Bacteria</taxon>
        <taxon>Pseudomonadati</taxon>
        <taxon>Pseudomonadota</taxon>
        <taxon>Alphaproteobacteria</taxon>
        <taxon>Rhodobacterales</taxon>
        <taxon>Roseobacteraceae</taxon>
        <taxon>Sulfitobacter</taxon>
    </lineage>
</organism>
<protein>
    <recommendedName>
        <fullName evidence="9">Membrane fusion protein (MFP) family protein</fullName>
    </recommendedName>
</protein>
<keyword evidence="7" id="KW-1133">Transmembrane helix</keyword>
<evidence type="ECO:0000256" key="8">
    <source>
        <dbReference type="ARBA" id="ARBA00023136"/>
    </source>
</evidence>
<evidence type="ECO:0000256" key="6">
    <source>
        <dbReference type="ARBA" id="ARBA00022692"/>
    </source>
</evidence>
<dbReference type="InterPro" id="IPR050739">
    <property type="entry name" value="MFP"/>
</dbReference>
<proteinExistence type="inferred from homology"/>
<feature type="domain" description="AprE-like long alpha-helical hairpin" evidence="11">
    <location>
        <begin position="90"/>
        <end position="277"/>
    </location>
</feature>
<dbReference type="PANTHER" id="PTHR30386">
    <property type="entry name" value="MEMBRANE FUSION SUBUNIT OF EMRAB-TOLC MULTIDRUG EFFLUX PUMP"/>
    <property type="match status" value="1"/>
</dbReference>
<dbReference type="Proteomes" id="UP000199399">
    <property type="component" value="Unassembled WGS sequence"/>
</dbReference>
<dbReference type="AlphaFoldDB" id="A0A1G7XAN9"/>
<evidence type="ECO:0000256" key="7">
    <source>
        <dbReference type="ARBA" id="ARBA00022989"/>
    </source>
</evidence>
<keyword evidence="14" id="KW-1185">Reference proteome</keyword>
<dbReference type="PANTHER" id="PTHR30386:SF17">
    <property type="entry name" value="ALKALINE PROTEASE SECRETION PROTEIN APRE"/>
    <property type="match status" value="1"/>
</dbReference>
<name>A0A1G7XAN9_9RHOB</name>
<dbReference type="RefSeq" id="WP_093743808.1">
    <property type="nucleotide sequence ID" value="NZ_FNBP01000012.1"/>
</dbReference>
<reference evidence="14" key="1">
    <citation type="submission" date="2016-10" db="EMBL/GenBank/DDBJ databases">
        <authorList>
            <person name="Varghese N."/>
            <person name="Submissions S."/>
        </authorList>
    </citation>
    <scope>NUCLEOTIDE SEQUENCE [LARGE SCALE GENOMIC DNA]</scope>
    <source>
        <strain evidence="14">DSM 16477</strain>
    </source>
</reference>
<evidence type="ECO:0000313" key="13">
    <source>
        <dbReference type="EMBL" id="SDG80630.1"/>
    </source>
</evidence>
<dbReference type="GO" id="GO:0015031">
    <property type="term" value="P:protein transport"/>
    <property type="evidence" value="ECO:0007669"/>
    <property type="project" value="InterPro"/>
</dbReference>
<dbReference type="InterPro" id="IPR058781">
    <property type="entry name" value="HH_AprE-like"/>
</dbReference>
<gene>
    <name evidence="13" type="ORF">SAMN04489759_11237</name>
</gene>
<evidence type="ECO:0000259" key="11">
    <source>
        <dbReference type="Pfam" id="PF25994"/>
    </source>
</evidence>
<dbReference type="OrthoDB" id="9810980at2"/>
<dbReference type="STRING" id="218672.SAMN04489759_11237"/>
<dbReference type="SUPFAM" id="SSF51230">
    <property type="entry name" value="Single hybrid motif"/>
    <property type="match status" value="1"/>
</dbReference>
<dbReference type="Pfam" id="PF26002">
    <property type="entry name" value="Beta-barrel_AprE"/>
    <property type="match status" value="1"/>
</dbReference>
<feature type="domain" description="AprE-like beta-barrel" evidence="12">
    <location>
        <begin position="322"/>
        <end position="412"/>
    </location>
</feature>
<evidence type="ECO:0000256" key="10">
    <source>
        <dbReference type="SAM" id="Coils"/>
    </source>
</evidence>
<sequence length="435" mass="48012">MSENQKSWSATRPLILGFIGLLVLFGGFGTWAMTSQIAGAVVASGRIEVDRNRQIVQHETGGVVAEILVDEGDSVQAGDTLLKLDREQLESELAIVEGQLFELMARRGRLEAQRDEADDIEFDEVLIAAGAANSDTQELMEGQRNLFDARRVSVAQELDQLGKRSLQIGAQIEGVAAQETALARQLELIEEELGNQQSLLDRGLTQASAVLTLQREQARLRGQIGELSAQKAQLQERVTEIDIERLKLGSAGREEAITRLRDLRYRELELAEQRRALLAQIDRLDIRAPVSGVIYAMQVQTPRSVVRAAEPLMYLVPQDRPLVIAARVQTIHVDQVAVGQDVNLRLSALNQRTTPELVGQVLQVSADAIEDEATGQAYYRAEIALNPGEIDKLAEGTILLPGMPVEAFIRTGERSPMAYLIKPMADYFARAFRES</sequence>
<dbReference type="NCBIfam" id="TIGR01843">
    <property type="entry name" value="type_I_hlyD"/>
    <property type="match status" value="1"/>
</dbReference>
<comment type="similarity">
    <text evidence="2 9">Belongs to the membrane fusion protein (MFP) (TC 8.A.1) family.</text>
</comment>
<evidence type="ECO:0000256" key="2">
    <source>
        <dbReference type="ARBA" id="ARBA00009477"/>
    </source>
</evidence>
<dbReference type="InterPro" id="IPR011053">
    <property type="entry name" value="Single_hybrid_motif"/>
</dbReference>
<evidence type="ECO:0000256" key="9">
    <source>
        <dbReference type="RuleBase" id="RU365093"/>
    </source>
</evidence>
<dbReference type="PRINTS" id="PR01490">
    <property type="entry name" value="RTXTOXIND"/>
</dbReference>
<keyword evidence="4 9" id="KW-1003">Cell membrane</keyword>
<dbReference type="Pfam" id="PF25994">
    <property type="entry name" value="HH_AprE"/>
    <property type="match status" value="1"/>
</dbReference>
<feature type="coiled-coil region" evidence="10">
    <location>
        <begin position="217"/>
        <end position="244"/>
    </location>
</feature>
<comment type="subcellular location">
    <subcellularLocation>
        <location evidence="1 9">Cell inner membrane</location>
        <topology evidence="1 9">Single-pass membrane protein</topology>
    </subcellularLocation>
</comment>
<dbReference type="Gene3D" id="2.40.50.100">
    <property type="match status" value="1"/>
</dbReference>
<keyword evidence="8" id="KW-0472">Membrane</keyword>
<dbReference type="InterPro" id="IPR010129">
    <property type="entry name" value="T1SS_HlyD"/>
</dbReference>
<dbReference type="Gene3D" id="2.40.30.170">
    <property type="match status" value="1"/>
</dbReference>
<dbReference type="GO" id="GO:0005886">
    <property type="term" value="C:plasma membrane"/>
    <property type="evidence" value="ECO:0007669"/>
    <property type="project" value="UniProtKB-SubCell"/>
</dbReference>
<keyword evidence="6" id="KW-0812">Transmembrane</keyword>
<evidence type="ECO:0000256" key="4">
    <source>
        <dbReference type="ARBA" id="ARBA00022475"/>
    </source>
</evidence>
<keyword evidence="3 9" id="KW-0813">Transport</keyword>
<keyword evidence="10" id="KW-0175">Coiled coil</keyword>
<dbReference type="EMBL" id="FNBP01000012">
    <property type="protein sequence ID" value="SDG80630.1"/>
    <property type="molecule type" value="Genomic_DNA"/>
</dbReference>
<evidence type="ECO:0000259" key="12">
    <source>
        <dbReference type="Pfam" id="PF26002"/>
    </source>
</evidence>
<dbReference type="InterPro" id="IPR058982">
    <property type="entry name" value="Beta-barrel_AprE"/>
</dbReference>